<feature type="region of interest" description="Disordered" evidence="1">
    <location>
        <begin position="969"/>
        <end position="1006"/>
    </location>
</feature>
<feature type="region of interest" description="Disordered" evidence="1">
    <location>
        <begin position="110"/>
        <end position="134"/>
    </location>
</feature>
<reference evidence="3" key="1">
    <citation type="submission" date="2016-09" db="EMBL/GenBank/DDBJ databases">
        <authorList>
            <person name="Jeantristanb JTB J.-T."/>
            <person name="Ricardo R."/>
        </authorList>
    </citation>
    <scope>NUCLEOTIDE SEQUENCE [LARGE SCALE GENOMIC DNA]</scope>
</reference>
<feature type="compositionally biased region" description="Polar residues" evidence="1">
    <location>
        <begin position="170"/>
        <end position="217"/>
    </location>
</feature>
<feature type="compositionally biased region" description="Acidic residues" evidence="1">
    <location>
        <begin position="1375"/>
        <end position="1391"/>
    </location>
</feature>
<feature type="compositionally biased region" description="Polar residues" evidence="1">
    <location>
        <begin position="460"/>
        <end position="472"/>
    </location>
</feature>
<evidence type="ECO:0000256" key="1">
    <source>
        <dbReference type="SAM" id="MobiDB-lite"/>
    </source>
</evidence>
<sequence>MEGQNPRWFYNPAANAASTSTGAGSTWTSSQSRSSTPSLELPRRTSLQQTQSTNPQDPLVYPHASGDWMTPHWVAGDAGLGAANAFVAHLPLPRAAESDLSRTAPLLGHHRYQQQQQQPPPFTTAATPTTATERHGTGAHLCANETTTFAAPPYASPRDMASYDPAHPGWSSNAAPPSLPTQVQTQRPSNVQSGPRATHASHSPDPTQPQAQAQSQRRTPRIGTYNHPESSRFWTLERLEATQKARLDRIRVLSSALGFQIRARLNTNVELAFKVRGVIVRDEDLVSCAWNHKVEGILATTYVNVFRGWRDYCARQGIFEMPIFGSVAACWINSLIPEQRVSATIVLEVIRSVTSPVFRQFKRMTLGSVRQDASEWNRWDQVREQCGWSLWSWHGIRQTLSGSMTVYQCEVLSQQSLAKERKMAEQAKAQRELAVPGTTSSSRTAPSGTASTTASRSSVVDPTTTRNESAHSLSERARGKQRAVDPAPSTNGTTAQNRPSHLPQSLPPAHPVTIARQLQAAQTCPDLRAAPVSHITTAKLASNNPGNNVIRISNLPLAPVIPSPIKPAATPITTARHPDDLYSDLSPAAFKQECAVFERANRLQKLINAHQLKRGQIPTSFEPFQMPQKKKRQKGRVSDAVEHEAKKQRLAESTQSVAVDGKGRISHSQSVPRIYPTPPSLPPARPLAAPQAQVEQSLAAPKYSSNKPRQDYLPSHKPRQPFLPSRMYTPTSPFYPLPRDFPPPPMDHAFQDYTPSCQPLDCQTSVPSLVELSRPDPILLPAASGLPTAISIKGFAFGSANTFASPLHRLPDAAPFVTQTTTSIVQNWKSRAAQLSMYRASHPDLDPSTINDTMLLQAESITRVGKALLDLPHVEQPARTVALGKLSSAARTQLFQLFALRALSAERRGEIPPIKTRKSKSKGSRLDRSAVTATSSGQPADARAPSQPVHPPARLPAVLAESSALVQDQATALKQSAPTADESASSKPLRNTPTAPMPSTPASGSTNLLVVQGSATRSESIPAFVRTKLAQSPSAQPALASIAPSVTRSASNGLVRNTSGKDVHPLLQFYSCVAPAQPQVARMLAQSPRGSRTLQLPTAHTAEASGSALPSPALAPVPPSPGIGLSMNLDGVAPHMQSDAPLSISSTLMPFPAPALDLNNLPPVPPAIQKKVDAKVLEFERMVESGEMAVRARDEHVRGLKDIILQARVVEQRKLDLAQRTAAKAAVAAQTTSKLAASASKQESAIDDGAAAGSLNALGLAASAPSTSFSVSEHNAIVDQLSGPGPVLGHVVVGDATASPSLGAERLQTSVKGTSPEPLLLGDPTEPPLSGPVPEQLPPTSDVMTSSEPAADKTVSDARDAEDPPRNNEDARNNEDDEEIDQLASDPDLDSFADRRPPAHTPYSPELGAPPELQRDRSPSRDLPPRAPPKNENRTPEPLERRDSSPDVSLSRIVSSKKRRDSAPLRQSSVDYEVPRPFIIANQAFKPFGSLY</sequence>
<dbReference type="Proteomes" id="UP000198372">
    <property type="component" value="Unassembled WGS sequence"/>
</dbReference>
<feature type="compositionally biased region" description="Polar residues" evidence="1">
    <location>
        <begin position="45"/>
        <end position="56"/>
    </location>
</feature>
<dbReference type="OrthoDB" id="2536049at2759"/>
<gene>
    <name evidence="2" type="ORF">BQ2448_585</name>
</gene>
<feature type="compositionally biased region" description="Polar residues" evidence="1">
    <location>
        <begin position="969"/>
        <end position="991"/>
    </location>
</feature>
<evidence type="ECO:0000313" key="2">
    <source>
        <dbReference type="EMBL" id="SCV68464.1"/>
    </source>
</evidence>
<feature type="compositionally biased region" description="Basic and acidic residues" evidence="1">
    <location>
        <begin position="1350"/>
        <end position="1374"/>
    </location>
</feature>
<feature type="compositionally biased region" description="Basic and acidic residues" evidence="1">
    <location>
        <begin position="1413"/>
        <end position="1445"/>
    </location>
</feature>
<feature type="region of interest" description="Disordered" evidence="1">
    <location>
        <begin position="1"/>
        <end position="63"/>
    </location>
</feature>
<feature type="compositionally biased region" description="Polar residues" evidence="1">
    <location>
        <begin position="488"/>
        <end position="503"/>
    </location>
</feature>
<feature type="compositionally biased region" description="Pro residues" evidence="1">
    <location>
        <begin position="1325"/>
        <end position="1337"/>
    </location>
</feature>
<proteinExistence type="predicted"/>
<feature type="compositionally biased region" description="Low complexity" evidence="1">
    <location>
        <begin position="113"/>
        <end position="131"/>
    </location>
</feature>
<name>A0A238F9C1_9BASI</name>
<feature type="compositionally biased region" description="Basic and acidic residues" evidence="1">
    <location>
        <begin position="636"/>
        <end position="650"/>
    </location>
</feature>
<protein>
    <submittedName>
        <fullName evidence="2">BQ2448_585 protein</fullName>
    </submittedName>
</protein>
<evidence type="ECO:0000313" key="3">
    <source>
        <dbReference type="Proteomes" id="UP000198372"/>
    </source>
</evidence>
<feature type="compositionally biased region" description="Low complexity" evidence="1">
    <location>
        <begin position="436"/>
        <end position="458"/>
    </location>
</feature>
<feature type="region of interest" description="Disordered" evidence="1">
    <location>
        <begin position="1300"/>
        <end position="1470"/>
    </location>
</feature>
<feature type="region of interest" description="Disordered" evidence="1">
    <location>
        <begin position="153"/>
        <end position="228"/>
    </location>
</feature>
<dbReference type="EMBL" id="FMSP01000003">
    <property type="protein sequence ID" value="SCV68464.1"/>
    <property type="molecule type" value="Genomic_DNA"/>
</dbReference>
<keyword evidence="3" id="KW-1185">Reference proteome</keyword>
<feature type="compositionally biased region" description="Low complexity" evidence="1">
    <location>
        <begin position="13"/>
        <end position="38"/>
    </location>
</feature>
<feature type="compositionally biased region" description="Polar residues" evidence="1">
    <location>
        <begin position="1338"/>
        <end position="1348"/>
    </location>
</feature>
<feature type="compositionally biased region" description="Pro residues" evidence="1">
    <location>
        <begin position="675"/>
        <end position="685"/>
    </location>
</feature>
<accession>A0A238F9C1</accession>
<organism evidence="2 3">
    <name type="scientific">Microbotryum intermedium</name>
    <dbReference type="NCBI Taxonomy" id="269621"/>
    <lineage>
        <taxon>Eukaryota</taxon>
        <taxon>Fungi</taxon>
        <taxon>Dikarya</taxon>
        <taxon>Basidiomycota</taxon>
        <taxon>Pucciniomycotina</taxon>
        <taxon>Microbotryomycetes</taxon>
        <taxon>Microbotryales</taxon>
        <taxon>Microbotryaceae</taxon>
        <taxon>Microbotryum</taxon>
    </lineage>
</organism>
<feature type="region of interest" description="Disordered" evidence="1">
    <location>
        <begin position="618"/>
        <end position="726"/>
    </location>
</feature>
<feature type="region of interest" description="Disordered" evidence="1">
    <location>
        <begin position="1102"/>
        <end position="1121"/>
    </location>
</feature>
<feature type="region of interest" description="Disordered" evidence="1">
    <location>
        <begin position="911"/>
        <end position="953"/>
    </location>
</feature>
<feature type="region of interest" description="Disordered" evidence="1">
    <location>
        <begin position="423"/>
        <end position="508"/>
    </location>
</feature>